<accession>A0A0G1XW31</accession>
<evidence type="ECO:0000313" key="1">
    <source>
        <dbReference type="EMBL" id="KKU98525.1"/>
    </source>
</evidence>
<reference evidence="1 2" key="1">
    <citation type="journal article" date="2015" name="Nature">
        <title>rRNA introns, odd ribosomes, and small enigmatic genomes across a large radiation of phyla.</title>
        <authorList>
            <person name="Brown C.T."/>
            <person name="Hug L.A."/>
            <person name="Thomas B.C."/>
            <person name="Sharon I."/>
            <person name="Castelle C.J."/>
            <person name="Singh A."/>
            <person name="Wilkins M.J."/>
            <person name="Williams K.H."/>
            <person name="Banfield J.F."/>
        </authorList>
    </citation>
    <scope>NUCLEOTIDE SEQUENCE [LARGE SCALE GENOMIC DNA]</scope>
</reference>
<dbReference type="EMBL" id="LCPO01000025">
    <property type="protein sequence ID" value="KKU98525.1"/>
    <property type="molecule type" value="Genomic_DNA"/>
</dbReference>
<dbReference type="AlphaFoldDB" id="A0A0G1XW31"/>
<name>A0A0G1XW31_9BACT</name>
<gene>
    <name evidence="1" type="ORF">UY32_C0025G0010</name>
</gene>
<evidence type="ECO:0000313" key="2">
    <source>
        <dbReference type="Proteomes" id="UP000034600"/>
    </source>
</evidence>
<sequence>MMRLQDRDLKPMVAPELRREVMRLRNAIRRHRNAHNNDRCWILDSELYRLLPESLNAGTITMTRELFLKNCRAYYDRHPGGCGPAIPNTGKEE</sequence>
<comment type="caution">
    <text evidence="1">The sequence shown here is derived from an EMBL/GenBank/DDBJ whole genome shotgun (WGS) entry which is preliminary data.</text>
</comment>
<protein>
    <submittedName>
        <fullName evidence="1">Uncharacterized protein</fullName>
    </submittedName>
</protein>
<dbReference type="Proteomes" id="UP000034600">
    <property type="component" value="Unassembled WGS sequence"/>
</dbReference>
<organism evidence="1 2">
    <name type="scientific">Candidatus Jorgensenbacteria bacterium GW2011_GWC1_48_8</name>
    <dbReference type="NCBI Taxonomy" id="1618666"/>
    <lineage>
        <taxon>Bacteria</taxon>
        <taxon>Candidatus Joergenseniibacteriota</taxon>
    </lineage>
</organism>
<proteinExistence type="predicted"/>